<dbReference type="EMBL" id="CVRR01000071">
    <property type="protein sequence ID" value="CRL42708.1"/>
    <property type="molecule type" value="Genomic_DNA"/>
</dbReference>
<dbReference type="RefSeq" id="WP_055068773.1">
    <property type="nucleotide sequence ID" value="NZ_CP173697.1"/>
</dbReference>
<keyword evidence="4" id="KW-1185">Reference proteome</keyword>
<evidence type="ECO:0000256" key="1">
    <source>
        <dbReference type="SAM" id="Phobius"/>
    </source>
</evidence>
<keyword evidence="1" id="KW-1133">Transmembrane helix</keyword>
<reference evidence="3 5" key="3">
    <citation type="journal article" date="2019" name="Nat. Med.">
        <title>A library of human gut bacterial isolates paired with longitudinal multiomics data enables mechanistic microbiome research.</title>
        <authorList>
            <person name="Poyet M."/>
            <person name="Groussin M."/>
            <person name="Gibbons S.M."/>
            <person name="Avila-Pacheco J."/>
            <person name="Jiang X."/>
            <person name="Kearney S.M."/>
            <person name="Perrotta A.R."/>
            <person name="Berdy B."/>
            <person name="Zhao S."/>
            <person name="Lieberman T.D."/>
            <person name="Swanson P.K."/>
            <person name="Smith M."/>
            <person name="Roesemann S."/>
            <person name="Alexander J.E."/>
            <person name="Rich S.A."/>
            <person name="Livny J."/>
            <person name="Vlamakis H."/>
            <person name="Clish C."/>
            <person name="Bullock K."/>
            <person name="Deik A."/>
            <person name="Scott J."/>
            <person name="Pierce K.A."/>
            <person name="Xavier R.J."/>
            <person name="Alm E.J."/>
        </authorList>
    </citation>
    <scope>NUCLEOTIDE SEQUENCE [LARGE SCALE GENOMIC DNA]</scope>
    <source>
        <strain evidence="3 5">BIOML-A1</strain>
    </source>
</reference>
<reference evidence="4" key="1">
    <citation type="submission" date="2015-05" db="EMBL/GenBank/DDBJ databases">
        <authorList>
            <consortium name="Pathogen Informatics"/>
        </authorList>
    </citation>
    <scope>NUCLEOTIDE SEQUENCE [LARGE SCALE GENOMIC DNA]</scope>
    <source>
        <strain evidence="4">M72</strain>
    </source>
</reference>
<dbReference type="EMBL" id="WNAL01000043">
    <property type="protein sequence ID" value="MTR82964.1"/>
    <property type="molecule type" value="Genomic_DNA"/>
</dbReference>
<dbReference type="Proteomes" id="UP000446657">
    <property type="component" value="Unassembled WGS sequence"/>
</dbReference>
<proteinExistence type="predicted"/>
<keyword evidence="1" id="KW-0812">Transmembrane</keyword>
<dbReference type="Proteomes" id="UP000049979">
    <property type="component" value="Unassembled WGS sequence"/>
</dbReference>
<feature type="transmembrane region" description="Helical" evidence="1">
    <location>
        <begin position="12"/>
        <end position="31"/>
    </location>
</feature>
<evidence type="ECO:0000313" key="3">
    <source>
        <dbReference type="EMBL" id="MTR82964.1"/>
    </source>
</evidence>
<dbReference type="AlphaFoldDB" id="A0A0M6WZ07"/>
<gene>
    <name evidence="3" type="ORF">GMD30_15055</name>
    <name evidence="2" type="ORF">M72_16491</name>
</gene>
<keyword evidence="1" id="KW-0472">Membrane</keyword>
<protein>
    <submittedName>
        <fullName evidence="2">Uncharacterized protein</fullName>
    </submittedName>
</protein>
<organism evidence="2 4">
    <name type="scientific">Roseburia faecis</name>
    <dbReference type="NCBI Taxonomy" id="301302"/>
    <lineage>
        <taxon>Bacteria</taxon>
        <taxon>Bacillati</taxon>
        <taxon>Bacillota</taxon>
        <taxon>Clostridia</taxon>
        <taxon>Lachnospirales</taxon>
        <taxon>Lachnospiraceae</taxon>
        <taxon>Roseburia</taxon>
    </lineage>
</organism>
<sequence length="130" mass="15075">MRNDDSYEAYKRKFNLGVVGVIILMLVLWFGNFDGSNHNWELLVKNIGTTKATYRCSDSSITDLITDLFWDEHNQEMLEKYVKEEREWESTHEYDHFLEDLGLYSVICLDGCIGCAPWRTFGCTTVVDSG</sequence>
<evidence type="ECO:0000313" key="5">
    <source>
        <dbReference type="Proteomes" id="UP000446657"/>
    </source>
</evidence>
<accession>A0A0M6WZ07</accession>
<reference evidence="2" key="2">
    <citation type="submission" date="2015-05" db="EMBL/GenBank/DDBJ databases">
        <authorList>
            <person name="Wang D.B."/>
            <person name="Wang M."/>
        </authorList>
    </citation>
    <scope>NUCLEOTIDE SEQUENCE [LARGE SCALE GENOMIC DNA]</scope>
    <source>
        <strain evidence="2">M72</strain>
    </source>
</reference>
<evidence type="ECO:0000313" key="4">
    <source>
        <dbReference type="Proteomes" id="UP000049979"/>
    </source>
</evidence>
<evidence type="ECO:0000313" key="2">
    <source>
        <dbReference type="EMBL" id="CRL42708.1"/>
    </source>
</evidence>
<name>A0A0M6WZ07_9FIRM</name>